<dbReference type="PANTHER" id="PTHR45790">
    <property type="entry name" value="SIROHEME SYNTHASE-RELATED"/>
    <property type="match status" value="1"/>
</dbReference>
<dbReference type="SUPFAM" id="SSF53790">
    <property type="entry name" value="Tetrapyrrole methylase"/>
    <property type="match status" value="1"/>
</dbReference>
<evidence type="ECO:0000256" key="9">
    <source>
        <dbReference type="ARBA" id="ARBA00060548"/>
    </source>
</evidence>
<comment type="similarity">
    <text evidence="1 10">Belongs to the precorrin methyltransferase family.</text>
</comment>
<dbReference type="PATRIC" id="fig|76731.3.peg.740"/>
<evidence type="ECO:0000256" key="7">
    <source>
        <dbReference type="ARBA" id="ARBA00023244"/>
    </source>
</evidence>
<evidence type="ECO:0000256" key="1">
    <source>
        <dbReference type="ARBA" id="ARBA00005879"/>
    </source>
</evidence>
<dbReference type="FunFam" id="3.40.1010.10:FF:000001">
    <property type="entry name" value="Siroheme synthase"/>
    <property type="match status" value="1"/>
</dbReference>
<dbReference type="Pfam" id="PF00590">
    <property type="entry name" value="TP_methylase"/>
    <property type="match status" value="1"/>
</dbReference>
<evidence type="ECO:0000256" key="3">
    <source>
        <dbReference type="ARBA" id="ARBA00022573"/>
    </source>
</evidence>
<keyword evidence="6" id="KW-0949">S-adenosyl-L-methionine</keyword>
<dbReference type="RefSeq" id="WP_058933735.1">
    <property type="nucleotide sequence ID" value="NZ_CP013729.1"/>
</dbReference>
<dbReference type="PANTHER" id="PTHR45790:SF1">
    <property type="entry name" value="SIROHEME SYNTHASE"/>
    <property type="match status" value="1"/>
</dbReference>
<dbReference type="InterPro" id="IPR003043">
    <property type="entry name" value="Uropor_MeTrfase_CS"/>
</dbReference>
<dbReference type="FunFam" id="3.30.950.10:FF:000001">
    <property type="entry name" value="Siroheme synthase"/>
    <property type="match status" value="1"/>
</dbReference>
<dbReference type="GO" id="GO:0019354">
    <property type="term" value="P:siroheme biosynthetic process"/>
    <property type="evidence" value="ECO:0007669"/>
    <property type="project" value="UniProtKB-UniPathway"/>
</dbReference>
<evidence type="ECO:0000313" key="12">
    <source>
        <dbReference type="Proteomes" id="UP000060699"/>
    </source>
</evidence>
<dbReference type="Gene3D" id="3.30.950.10">
    <property type="entry name" value="Methyltransferase, Cobalt-precorrin-4 Transmethylase, Domain 2"/>
    <property type="match status" value="1"/>
</dbReference>
<dbReference type="NCBIfam" id="NF004790">
    <property type="entry name" value="PRK06136.1"/>
    <property type="match status" value="1"/>
</dbReference>
<keyword evidence="3" id="KW-0169">Cobalamin biosynthesis</keyword>
<dbReference type="EMBL" id="CP013729">
    <property type="protein sequence ID" value="ALV05225.1"/>
    <property type="molecule type" value="Genomic_DNA"/>
</dbReference>
<dbReference type="PROSITE" id="PS00840">
    <property type="entry name" value="SUMT_2"/>
    <property type="match status" value="1"/>
</dbReference>
<dbReference type="NCBIfam" id="TIGR01469">
    <property type="entry name" value="cobA_cysG_Cterm"/>
    <property type="match status" value="1"/>
</dbReference>
<protein>
    <recommendedName>
        <fullName evidence="2">uroporphyrinogen-III C-methyltransferase</fullName>
        <ecNumber evidence="2">2.1.1.107</ecNumber>
    </recommendedName>
</protein>
<keyword evidence="7" id="KW-0627">Porphyrin biosynthesis</keyword>
<evidence type="ECO:0000256" key="2">
    <source>
        <dbReference type="ARBA" id="ARBA00012162"/>
    </source>
</evidence>
<keyword evidence="4 10" id="KW-0489">Methyltransferase</keyword>
<dbReference type="InterPro" id="IPR014777">
    <property type="entry name" value="4pyrrole_Mease_sub1"/>
</dbReference>
<name>A0A0U3MAA4_9BURK</name>
<organism evidence="11 12">
    <name type="scientific">Roseateles depolymerans</name>
    <dbReference type="NCBI Taxonomy" id="76731"/>
    <lineage>
        <taxon>Bacteria</taxon>
        <taxon>Pseudomonadati</taxon>
        <taxon>Pseudomonadota</taxon>
        <taxon>Betaproteobacteria</taxon>
        <taxon>Burkholderiales</taxon>
        <taxon>Sphaerotilaceae</taxon>
        <taxon>Roseateles</taxon>
    </lineage>
</organism>
<evidence type="ECO:0000256" key="6">
    <source>
        <dbReference type="ARBA" id="ARBA00022691"/>
    </source>
</evidence>
<accession>A0A0U3MAA4</accession>
<comment type="pathway">
    <text evidence="9">Cofactor biosynthesis; adenosylcobalamin biosynthesis; precorrin-2 from uroporphyrinogen III: step 1/1.</text>
</comment>
<dbReference type="GO" id="GO:0032259">
    <property type="term" value="P:methylation"/>
    <property type="evidence" value="ECO:0007669"/>
    <property type="project" value="UniProtKB-KW"/>
</dbReference>
<evidence type="ECO:0000313" key="11">
    <source>
        <dbReference type="EMBL" id="ALV05225.1"/>
    </source>
</evidence>
<dbReference type="OrthoDB" id="9815856at2"/>
<gene>
    <name evidence="11" type="ORF">RD2015_729</name>
</gene>
<dbReference type="CDD" id="cd11642">
    <property type="entry name" value="SUMT"/>
    <property type="match status" value="1"/>
</dbReference>
<dbReference type="InterPro" id="IPR050161">
    <property type="entry name" value="Siro_Cobalamin_biosynth"/>
</dbReference>
<evidence type="ECO:0000256" key="4">
    <source>
        <dbReference type="ARBA" id="ARBA00022603"/>
    </source>
</evidence>
<evidence type="ECO:0000256" key="5">
    <source>
        <dbReference type="ARBA" id="ARBA00022679"/>
    </source>
</evidence>
<keyword evidence="12" id="KW-1185">Reference proteome</keyword>
<sequence length="254" mass="26583">MKSQVLLTPGSVALVGAGPGAADLLTVRAWACLQQADVVLHDLLVSDDVLAQLPASVERISVGKAGGRHSWAQRDICALMVDKARAGLRVVRLKGGDPFVFGRGGEEMEALMEAGIPVQVVPGITAAVGAAASLGFPLTHRDHAHSCIFVTGHLQHDTLALNWSSLAQPRQTVVIYMGMTGVETIARELQAAGLPADTPVAVVRYATRPEQQVWTASLAGLPGLVKDHGLAPPSLLVIGSVVSLLARAEQRLTP</sequence>
<reference evidence="11 12" key="1">
    <citation type="submission" date="2015-12" db="EMBL/GenBank/DDBJ databases">
        <title>Complete genome of Roseateles depolymerans KCTC 42856.</title>
        <authorList>
            <person name="Kim K.M."/>
        </authorList>
    </citation>
    <scope>NUCLEOTIDE SEQUENCE [LARGE SCALE GENOMIC DNA]</scope>
    <source>
        <strain evidence="11 12">KCTC 42856</strain>
    </source>
</reference>
<dbReference type="GO" id="GO:0009236">
    <property type="term" value="P:cobalamin biosynthetic process"/>
    <property type="evidence" value="ECO:0007669"/>
    <property type="project" value="UniProtKB-KW"/>
</dbReference>
<dbReference type="EC" id="2.1.1.107" evidence="2"/>
<dbReference type="Proteomes" id="UP000060699">
    <property type="component" value="Chromosome"/>
</dbReference>
<dbReference type="Gene3D" id="3.40.1010.10">
    <property type="entry name" value="Cobalt-precorrin-4 Transmethylase, Domain 1"/>
    <property type="match status" value="1"/>
</dbReference>
<comment type="pathway">
    <text evidence="8">Porphyrin-containing compound metabolism; siroheme biosynthesis; precorrin-2 from uroporphyrinogen III: step 1/1.</text>
</comment>
<dbReference type="KEGG" id="rdp:RD2015_729"/>
<dbReference type="InterPro" id="IPR006366">
    <property type="entry name" value="CobA/CysG_C"/>
</dbReference>
<dbReference type="InterPro" id="IPR000878">
    <property type="entry name" value="4pyrrol_Mease"/>
</dbReference>
<dbReference type="InterPro" id="IPR035996">
    <property type="entry name" value="4pyrrol_Methylase_sf"/>
</dbReference>
<dbReference type="PROSITE" id="PS00839">
    <property type="entry name" value="SUMT_1"/>
    <property type="match status" value="1"/>
</dbReference>
<evidence type="ECO:0000256" key="8">
    <source>
        <dbReference type="ARBA" id="ARBA00025705"/>
    </source>
</evidence>
<evidence type="ECO:0000256" key="10">
    <source>
        <dbReference type="RuleBase" id="RU003960"/>
    </source>
</evidence>
<keyword evidence="5 10" id="KW-0808">Transferase</keyword>
<dbReference type="GO" id="GO:0004851">
    <property type="term" value="F:uroporphyrin-III C-methyltransferase activity"/>
    <property type="evidence" value="ECO:0007669"/>
    <property type="project" value="UniProtKB-EC"/>
</dbReference>
<dbReference type="InterPro" id="IPR014776">
    <property type="entry name" value="4pyrrole_Mease_sub2"/>
</dbReference>
<proteinExistence type="inferred from homology"/>
<dbReference type="UniPathway" id="UPA00262">
    <property type="reaction ID" value="UER00211"/>
</dbReference>
<dbReference type="STRING" id="76731.RD2015_729"/>
<dbReference type="AlphaFoldDB" id="A0A0U3MAA4"/>